<feature type="compositionally biased region" description="Low complexity" evidence="1">
    <location>
        <begin position="84"/>
        <end position="187"/>
    </location>
</feature>
<sequence>MRRTLNGTVWLPAAWIALTVALSACDAGGSGASTALQPAEAKTEAPSGSAQPGSDHQSVTHPGMSPAQGIAGGPDRPAAGASQPDASEPKPAAPSAATHSGANAEAGGSALSGSSAAPASSAQASSGSPAASPQAASGAALAETAQPPAPASAGAPPQAAASPPGIASASNAAAPEAAAANPADAPTPQAPQNPPAASAPAARQETQATSISIRIVGDKEKGTILDTVQVELREGDTALDVLKRIAKEKKIQLETRGSGKSSYIEGIANLYEFDKGAKSGWLYRVNGKFPNVSAGAYALSKGDRIDWLYTLNLGKDVGKEADS</sequence>
<keyword evidence="2" id="KW-0732">Signal</keyword>
<feature type="compositionally biased region" description="Polar residues" evidence="1">
    <location>
        <begin position="46"/>
        <end position="60"/>
    </location>
</feature>
<proteinExistence type="predicted"/>
<gene>
    <name evidence="4" type="ORF">PAESOLCIP111_04784</name>
</gene>
<evidence type="ECO:0000313" key="4">
    <source>
        <dbReference type="EMBL" id="CAG7644724.1"/>
    </source>
</evidence>
<evidence type="ECO:0000256" key="1">
    <source>
        <dbReference type="SAM" id="MobiDB-lite"/>
    </source>
</evidence>
<comment type="caution">
    <text evidence="4">The sequence shown here is derived from an EMBL/GenBank/DDBJ whole genome shotgun (WGS) entry which is preliminary data.</text>
</comment>
<dbReference type="AlphaFoldDB" id="A0A916K6J2"/>
<organism evidence="4 5">
    <name type="scientific">Paenibacillus solanacearum</name>
    <dbReference type="NCBI Taxonomy" id="2048548"/>
    <lineage>
        <taxon>Bacteria</taxon>
        <taxon>Bacillati</taxon>
        <taxon>Bacillota</taxon>
        <taxon>Bacilli</taxon>
        <taxon>Bacillales</taxon>
        <taxon>Paenibacillaceae</taxon>
        <taxon>Paenibacillus</taxon>
    </lineage>
</organism>
<dbReference type="PROSITE" id="PS51257">
    <property type="entry name" value="PROKAR_LIPOPROTEIN"/>
    <property type="match status" value="1"/>
</dbReference>
<reference evidence="4" key="1">
    <citation type="submission" date="2021-06" db="EMBL/GenBank/DDBJ databases">
        <authorList>
            <person name="Criscuolo A."/>
        </authorList>
    </citation>
    <scope>NUCLEOTIDE SEQUENCE</scope>
    <source>
        <strain evidence="4">CIP111600</strain>
    </source>
</reference>
<name>A0A916K6J2_9BACL</name>
<protein>
    <recommendedName>
        <fullName evidence="3">Transcobalamin-like C-terminal domain-containing protein</fullName>
    </recommendedName>
</protein>
<feature type="domain" description="Transcobalamin-like C-terminal" evidence="3">
    <location>
        <begin position="235"/>
        <end position="310"/>
    </location>
</feature>
<keyword evidence="5" id="KW-1185">Reference proteome</keyword>
<dbReference type="Pfam" id="PF14478">
    <property type="entry name" value="DUF4430"/>
    <property type="match status" value="1"/>
</dbReference>
<accession>A0A916K6J2</accession>
<dbReference type="InterPro" id="IPR027954">
    <property type="entry name" value="Transcobalamin-like_C"/>
</dbReference>
<evidence type="ECO:0000313" key="5">
    <source>
        <dbReference type="Proteomes" id="UP000693672"/>
    </source>
</evidence>
<evidence type="ECO:0000259" key="3">
    <source>
        <dbReference type="Pfam" id="PF14478"/>
    </source>
</evidence>
<dbReference type="Proteomes" id="UP000693672">
    <property type="component" value="Unassembled WGS sequence"/>
</dbReference>
<dbReference type="EMBL" id="CAJVAS010000029">
    <property type="protein sequence ID" value="CAG7644724.1"/>
    <property type="molecule type" value="Genomic_DNA"/>
</dbReference>
<evidence type="ECO:0000256" key="2">
    <source>
        <dbReference type="SAM" id="SignalP"/>
    </source>
</evidence>
<feature type="region of interest" description="Disordered" evidence="1">
    <location>
        <begin position="28"/>
        <end position="211"/>
    </location>
</feature>
<dbReference type="RefSeq" id="WP_218094501.1">
    <property type="nucleotide sequence ID" value="NZ_CAJVAS010000029.1"/>
</dbReference>
<feature type="signal peptide" evidence="2">
    <location>
        <begin position="1"/>
        <end position="24"/>
    </location>
</feature>
<feature type="chain" id="PRO_5038416577" description="Transcobalamin-like C-terminal domain-containing protein" evidence="2">
    <location>
        <begin position="25"/>
        <end position="323"/>
    </location>
</feature>